<dbReference type="HAMAP" id="MF_00258">
    <property type="entry name" value="Glu_racemase"/>
    <property type="match status" value="1"/>
</dbReference>
<dbReference type="EC" id="5.1.1.3" evidence="2 7"/>
<dbReference type="GO" id="GO:0071555">
    <property type="term" value="P:cell wall organization"/>
    <property type="evidence" value="ECO:0007669"/>
    <property type="project" value="UniProtKB-KW"/>
</dbReference>
<evidence type="ECO:0000256" key="4">
    <source>
        <dbReference type="ARBA" id="ARBA00022984"/>
    </source>
</evidence>
<dbReference type="GO" id="GO:0008881">
    <property type="term" value="F:glutamate racemase activity"/>
    <property type="evidence" value="ECO:0007669"/>
    <property type="project" value="UniProtKB-UniRule"/>
</dbReference>
<organism evidence="8 9">
    <name type="scientific">Pseudoalteromonas denitrificans DSM 6059</name>
    <dbReference type="NCBI Taxonomy" id="1123010"/>
    <lineage>
        <taxon>Bacteria</taxon>
        <taxon>Pseudomonadati</taxon>
        <taxon>Pseudomonadota</taxon>
        <taxon>Gammaproteobacteria</taxon>
        <taxon>Alteromonadales</taxon>
        <taxon>Pseudoalteromonadaceae</taxon>
        <taxon>Pseudoalteromonas</taxon>
    </lineage>
</organism>
<dbReference type="RefSeq" id="WP_091991352.1">
    <property type="nucleotide sequence ID" value="NZ_FOLO01000078.1"/>
</dbReference>
<dbReference type="AlphaFoldDB" id="A0A1I1TYZ7"/>
<gene>
    <name evidence="7" type="primary">murI</name>
    <name evidence="8" type="ORF">SAMN02745724_05049</name>
</gene>
<feature type="binding site" evidence="7">
    <location>
        <begin position="8"/>
        <end position="9"/>
    </location>
    <ligand>
        <name>substrate</name>
    </ligand>
</feature>
<comment type="similarity">
    <text evidence="7">Belongs to the aspartate/glutamate racemases family.</text>
</comment>
<dbReference type="UniPathway" id="UPA00219"/>
<dbReference type="SUPFAM" id="SSF53681">
    <property type="entry name" value="Aspartate/glutamate racemase"/>
    <property type="match status" value="2"/>
</dbReference>
<evidence type="ECO:0000256" key="3">
    <source>
        <dbReference type="ARBA" id="ARBA00022960"/>
    </source>
</evidence>
<name>A0A1I1TYZ7_9GAMM</name>
<evidence type="ECO:0000256" key="1">
    <source>
        <dbReference type="ARBA" id="ARBA00001602"/>
    </source>
</evidence>
<sequence>MQHIVIFDSGIGGTSVLAHIQSAFPNAQYSYLMDNLYLPYGKLDSKILHNRLLSKLKTVETYFNPIDLIVVACNTASTQSLALLRKHTNIPIVGVVPAIKPAANKTQTQKIGLLATPATIKNSYIKNLINDHATNIDVHLYASVNLVALAEEKFWTGGLDENEFKLEIERLSISKKIDCLVLGCTHFPILSDELNKALGSGVELIDSGNAIANRVSDLLTADKSMFGIRKIKRPIRYYATAPVKSSIVNVELIKLIDL</sequence>
<dbReference type="InterPro" id="IPR004391">
    <property type="entry name" value="Glu_race"/>
</dbReference>
<dbReference type="InterPro" id="IPR033134">
    <property type="entry name" value="Asp/Glu_racemase_AS_2"/>
</dbReference>
<feature type="binding site" evidence="7">
    <location>
        <begin position="40"/>
        <end position="41"/>
    </location>
    <ligand>
        <name>substrate</name>
    </ligand>
</feature>
<reference evidence="8 9" key="1">
    <citation type="submission" date="2016-10" db="EMBL/GenBank/DDBJ databases">
        <authorList>
            <person name="de Groot N.N."/>
        </authorList>
    </citation>
    <scope>NUCLEOTIDE SEQUENCE [LARGE SCALE GENOMIC DNA]</scope>
    <source>
        <strain evidence="8 9">DSM 6059</strain>
    </source>
</reference>
<dbReference type="GO" id="GO:0008360">
    <property type="term" value="P:regulation of cell shape"/>
    <property type="evidence" value="ECO:0007669"/>
    <property type="project" value="UniProtKB-KW"/>
</dbReference>
<evidence type="ECO:0000313" key="8">
    <source>
        <dbReference type="EMBL" id="SFD63787.1"/>
    </source>
</evidence>
<dbReference type="InterPro" id="IPR001920">
    <property type="entry name" value="Asp/Glu_race"/>
</dbReference>
<evidence type="ECO:0000256" key="7">
    <source>
        <dbReference type="HAMAP-Rule" id="MF_00258"/>
    </source>
</evidence>
<feature type="active site" description="Proton donor/acceptor" evidence="7">
    <location>
        <position position="73"/>
    </location>
</feature>
<evidence type="ECO:0000256" key="2">
    <source>
        <dbReference type="ARBA" id="ARBA00013090"/>
    </source>
</evidence>
<dbReference type="PANTHER" id="PTHR21198">
    <property type="entry name" value="GLUTAMATE RACEMASE"/>
    <property type="match status" value="1"/>
</dbReference>
<evidence type="ECO:0000256" key="5">
    <source>
        <dbReference type="ARBA" id="ARBA00023235"/>
    </source>
</evidence>
<dbReference type="InterPro" id="IPR018187">
    <property type="entry name" value="Asp/Glu_racemase_AS_1"/>
</dbReference>
<dbReference type="STRING" id="1123010.SAMN02745724_05049"/>
<dbReference type="Pfam" id="PF01177">
    <property type="entry name" value="Asp_Glu_race"/>
    <property type="match status" value="1"/>
</dbReference>
<feature type="active site" description="Proton donor/acceptor" evidence="7">
    <location>
        <position position="184"/>
    </location>
</feature>
<dbReference type="InterPro" id="IPR015942">
    <property type="entry name" value="Asp/Glu/hydantoin_racemase"/>
</dbReference>
<evidence type="ECO:0000256" key="6">
    <source>
        <dbReference type="ARBA" id="ARBA00023316"/>
    </source>
</evidence>
<feature type="binding site" evidence="7">
    <location>
        <begin position="185"/>
        <end position="186"/>
    </location>
    <ligand>
        <name>substrate</name>
    </ligand>
</feature>
<dbReference type="GO" id="GO:0009252">
    <property type="term" value="P:peptidoglycan biosynthetic process"/>
    <property type="evidence" value="ECO:0007669"/>
    <property type="project" value="UniProtKB-UniRule"/>
</dbReference>
<dbReference type="EMBL" id="FOLO01000078">
    <property type="protein sequence ID" value="SFD63787.1"/>
    <property type="molecule type" value="Genomic_DNA"/>
</dbReference>
<dbReference type="Proteomes" id="UP000198862">
    <property type="component" value="Unassembled WGS sequence"/>
</dbReference>
<keyword evidence="3 7" id="KW-0133">Cell shape</keyword>
<dbReference type="NCBIfam" id="TIGR00067">
    <property type="entry name" value="glut_race"/>
    <property type="match status" value="1"/>
</dbReference>
<keyword evidence="5 7" id="KW-0413">Isomerase</keyword>
<dbReference type="PANTHER" id="PTHR21198:SF2">
    <property type="entry name" value="GLUTAMATE RACEMASE"/>
    <property type="match status" value="1"/>
</dbReference>
<keyword evidence="4 7" id="KW-0573">Peptidoglycan synthesis</keyword>
<dbReference type="FunFam" id="3.40.50.1860:FF:000001">
    <property type="entry name" value="Glutamate racemase"/>
    <property type="match status" value="1"/>
</dbReference>
<protein>
    <recommendedName>
        <fullName evidence="2 7">Glutamate racemase</fullName>
        <ecNumber evidence="2 7">5.1.1.3</ecNumber>
    </recommendedName>
</protein>
<dbReference type="PROSITE" id="PS00923">
    <property type="entry name" value="ASP_GLU_RACEMASE_1"/>
    <property type="match status" value="1"/>
</dbReference>
<proteinExistence type="inferred from homology"/>
<dbReference type="OrthoDB" id="9801055at2"/>
<dbReference type="Gene3D" id="3.40.50.1860">
    <property type="match status" value="2"/>
</dbReference>
<evidence type="ECO:0000313" key="9">
    <source>
        <dbReference type="Proteomes" id="UP000198862"/>
    </source>
</evidence>
<dbReference type="PROSITE" id="PS00924">
    <property type="entry name" value="ASP_GLU_RACEMASE_2"/>
    <property type="match status" value="1"/>
</dbReference>
<keyword evidence="6 7" id="KW-0961">Cell wall biogenesis/degradation</keyword>
<comment type="catalytic activity">
    <reaction evidence="1 7">
        <text>L-glutamate = D-glutamate</text>
        <dbReference type="Rhea" id="RHEA:12813"/>
        <dbReference type="ChEBI" id="CHEBI:29985"/>
        <dbReference type="ChEBI" id="CHEBI:29986"/>
        <dbReference type="EC" id="5.1.1.3"/>
    </reaction>
</comment>
<comment type="function">
    <text evidence="7">Provides the (R)-glutamate required for cell wall biosynthesis.</text>
</comment>
<feature type="binding site" evidence="7">
    <location>
        <begin position="74"/>
        <end position="75"/>
    </location>
    <ligand>
        <name>substrate</name>
    </ligand>
</feature>
<comment type="pathway">
    <text evidence="7">Cell wall biogenesis; peptidoglycan biosynthesis.</text>
</comment>
<keyword evidence="9" id="KW-1185">Reference proteome</keyword>
<accession>A0A1I1TYZ7</accession>